<evidence type="ECO:0000313" key="1">
    <source>
        <dbReference type="EMBL" id="AGP39255.1"/>
    </source>
</evidence>
<dbReference type="InterPro" id="IPR048474">
    <property type="entry name" value="M1E1E6-like_sf"/>
</dbReference>
<sequence length="219" mass="24611">MQLTDDERALAEDIRQRLTTILTSLQQNAKINPKDIDVMGAQAHRLHMSLKGHGHEPQHHKYMLKNRGVPPTDPEFYKHVHPVEDLLGFLANQNANDNPVDLTIGKSFSFPVYSRRFGNVDSYTVTRTSSGWTFHHVQDVSAGRDARVGGKSGTGLFALLDHDSINYPEELPGYFEWLWEQAADRGLDAAEVQSALTDLADWVSLCEKNSPHGVFESFK</sequence>
<name>S4Y4U6_SORCE</name>
<protein>
    <submittedName>
        <fullName evidence="1">Uncharacterized protein</fullName>
    </submittedName>
</protein>
<dbReference type="EMBL" id="CP003969">
    <property type="protein sequence ID" value="AGP39255.1"/>
    <property type="molecule type" value="Genomic_DNA"/>
</dbReference>
<organism evidence="1 2">
    <name type="scientific">Sorangium cellulosum So0157-2</name>
    <dbReference type="NCBI Taxonomy" id="1254432"/>
    <lineage>
        <taxon>Bacteria</taxon>
        <taxon>Pseudomonadati</taxon>
        <taxon>Myxococcota</taxon>
        <taxon>Polyangia</taxon>
        <taxon>Polyangiales</taxon>
        <taxon>Polyangiaceae</taxon>
        <taxon>Sorangium</taxon>
    </lineage>
</organism>
<dbReference type="RefSeq" id="WP_020738911.1">
    <property type="nucleotide sequence ID" value="NC_021658.1"/>
</dbReference>
<proteinExistence type="predicted"/>
<dbReference type="AlphaFoldDB" id="S4Y4U6"/>
<dbReference type="OrthoDB" id="9786302at2"/>
<dbReference type="HOGENOM" id="CLU_1270218_0_0_7"/>
<reference evidence="1 2" key="1">
    <citation type="journal article" date="2013" name="Sci. Rep.">
        <title>Extraordinary expansion of a Sorangium cellulosum genome from an alkaline milieu.</title>
        <authorList>
            <person name="Han K."/>
            <person name="Li Z.F."/>
            <person name="Peng R."/>
            <person name="Zhu L.P."/>
            <person name="Zhou T."/>
            <person name="Wang L.G."/>
            <person name="Li S.G."/>
            <person name="Zhang X.B."/>
            <person name="Hu W."/>
            <person name="Wu Z.H."/>
            <person name="Qin N."/>
            <person name="Li Y.Z."/>
        </authorList>
    </citation>
    <scope>NUCLEOTIDE SEQUENCE [LARGE SCALE GENOMIC DNA]</scope>
    <source>
        <strain evidence="1 2">So0157-2</strain>
    </source>
</reference>
<dbReference type="PATRIC" id="fig|1254432.3.peg.7955"/>
<dbReference type="KEGG" id="scu:SCE1572_35100"/>
<evidence type="ECO:0000313" key="2">
    <source>
        <dbReference type="Proteomes" id="UP000014803"/>
    </source>
</evidence>
<accession>S4Y4U6</accession>
<dbReference type="Gene3D" id="3.30.2210.10">
    <property type="entry name" value="Integron cassette protein superfamily"/>
    <property type="match status" value="1"/>
</dbReference>
<dbReference type="eggNOG" id="ENOG503403M">
    <property type="taxonomic scope" value="Bacteria"/>
</dbReference>
<dbReference type="Proteomes" id="UP000014803">
    <property type="component" value="Chromosome"/>
</dbReference>
<gene>
    <name evidence="1" type="ORF">SCE1572_35100</name>
</gene>